<dbReference type="SUPFAM" id="SSF56112">
    <property type="entry name" value="Protein kinase-like (PK-like)"/>
    <property type="match status" value="1"/>
</dbReference>
<dbReference type="PROSITE" id="PS00108">
    <property type="entry name" value="PROTEIN_KINASE_ST"/>
    <property type="match status" value="1"/>
</dbReference>
<evidence type="ECO:0000313" key="10">
    <source>
        <dbReference type="Proteomes" id="UP000075714"/>
    </source>
</evidence>
<evidence type="ECO:0000259" key="8">
    <source>
        <dbReference type="PROSITE" id="PS50011"/>
    </source>
</evidence>
<keyword evidence="10" id="KW-1185">Reference proteome</keyword>
<dbReference type="Gene3D" id="1.10.510.10">
    <property type="entry name" value="Transferase(Phosphotransferase) domain 1"/>
    <property type="match status" value="1"/>
</dbReference>
<dbReference type="GO" id="GO:0004674">
    <property type="term" value="F:protein serine/threonine kinase activity"/>
    <property type="evidence" value="ECO:0007669"/>
    <property type="project" value="UniProtKB-KW"/>
</dbReference>
<comment type="caution">
    <text evidence="9">The sequence shown here is derived from an EMBL/GenBank/DDBJ whole genome shotgun (WGS) entry which is preliminary data.</text>
</comment>
<dbReference type="InterPro" id="IPR017441">
    <property type="entry name" value="Protein_kinase_ATP_BS"/>
</dbReference>
<dbReference type="PANTHER" id="PTHR44329">
    <property type="entry name" value="SERINE/THREONINE-PROTEIN KINASE TNNI3K-RELATED"/>
    <property type="match status" value="1"/>
</dbReference>
<name>A0A150GPB7_GONPE</name>
<dbReference type="InterPro" id="IPR008271">
    <property type="entry name" value="Ser/Thr_kinase_AS"/>
</dbReference>
<accession>A0A150GPB7</accession>
<dbReference type="SMART" id="SM00220">
    <property type="entry name" value="S_TKc"/>
    <property type="match status" value="1"/>
</dbReference>
<keyword evidence="1" id="KW-0808">Transferase</keyword>
<dbReference type="AlphaFoldDB" id="A0A150GPB7"/>
<dbReference type="PROSITE" id="PS50011">
    <property type="entry name" value="PROTEIN_KINASE_DOM"/>
    <property type="match status" value="1"/>
</dbReference>
<dbReference type="InterPro" id="IPR011009">
    <property type="entry name" value="Kinase-like_dom_sf"/>
</dbReference>
<feature type="region of interest" description="Disordered" evidence="7">
    <location>
        <begin position="60"/>
        <end position="82"/>
    </location>
</feature>
<dbReference type="PROSITE" id="PS00107">
    <property type="entry name" value="PROTEIN_KINASE_ATP"/>
    <property type="match status" value="1"/>
</dbReference>
<keyword evidence="4 5" id="KW-0067">ATP-binding</keyword>
<evidence type="ECO:0000256" key="4">
    <source>
        <dbReference type="ARBA" id="ARBA00022840"/>
    </source>
</evidence>
<sequence>MDAKLGNEVTLLPTVLGKGAFGRVMAGVYQGQPVAVKLLLDMSIPGWGLGPEVAAGADAAPRQEAALGRGGGDANADMDRGGPRTMRGQLLGTTEAQLAASLAQEVEVLGRCRHRNVVTLLAACLEPPRYCLVMERCETSLDKLIHGKPGKLLPMREVFTIAQDVASGLEYLHPTIVHRDLKPANVLINHPGSSKLVAKLSDFGLSRLRSTVAPTLTPDAGTVGAVLRVDGITC</sequence>
<dbReference type="GO" id="GO:0005524">
    <property type="term" value="F:ATP binding"/>
    <property type="evidence" value="ECO:0007669"/>
    <property type="project" value="UniProtKB-UniRule"/>
</dbReference>
<keyword evidence="2 5" id="KW-0547">Nucleotide-binding</keyword>
<dbReference type="PANTHER" id="PTHR44329:SF214">
    <property type="entry name" value="PROTEIN KINASE DOMAIN-CONTAINING PROTEIN"/>
    <property type="match status" value="1"/>
</dbReference>
<keyword evidence="3" id="KW-0418">Kinase</keyword>
<organism evidence="9 10">
    <name type="scientific">Gonium pectorale</name>
    <name type="common">Green alga</name>
    <dbReference type="NCBI Taxonomy" id="33097"/>
    <lineage>
        <taxon>Eukaryota</taxon>
        <taxon>Viridiplantae</taxon>
        <taxon>Chlorophyta</taxon>
        <taxon>core chlorophytes</taxon>
        <taxon>Chlorophyceae</taxon>
        <taxon>CS clade</taxon>
        <taxon>Chlamydomonadales</taxon>
        <taxon>Volvocaceae</taxon>
        <taxon>Gonium</taxon>
    </lineage>
</organism>
<evidence type="ECO:0000256" key="2">
    <source>
        <dbReference type="ARBA" id="ARBA00022741"/>
    </source>
</evidence>
<reference evidence="10" key="1">
    <citation type="journal article" date="2016" name="Nat. Commun.">
        <title>The Gonium pectorale genome demonstrates co-option of cell cycle regulation during the evolution of multicellularity.</title>
        <authorList>
            <person name="Hanschen E.R."/>
            <person name="Marriage T.N."/>
            <person name="Ferris P.J."/>
            <person name="Hamaji T."/>
            <person name="Toyoda A."/>
            <person name="Fujiyama A."/>
            <person name="Neme R."/>
            <person name="Noguchi H."/>
            <person name="Minakuchi Y."/>
            <person name="Suzuki M."/>
            <person name="Kawai-Toyooka H."/>
            <person name="Smith D.R."/>
            <person name="Sparks H."/>
            <person name="Anderson J."/>
            <person name="Bakaric R."/>
            <person name="Luria V."/>
            <person name="Karger A."/>
            <person name="Kirschner M.W."/>
            <person name="Durand P.M."/>
            <person name="Michod R.E."/>
            <person name="Nozaki H."/>
            <person name="Olson B.J."/>
        </authorList>
    </citation>
    <scope>NUCLEOTIDE SEQUENCE [LARGE SCALE GENOMIC DNA]</scope>
    <source>
        <strain evidence="10">NIES-2863</strain>
    </source>
</reference>
<gene>
    <name evidence="9" type="ORF">GPECTOR_12g608</name>
</gene>
<comment type="similarity">
    <text evidence="6">Belongs to the protein kinase superfamily.</text>
</comment>
<feature type="binding site" evidence="5">
    <location>
        <position position="37"/>
    </location>
    <ligand>
        <name>ATP</name>
        <dbReference type="ChEBI" id="CHEBI:30616"/>
    </ligand>
</feature>
<evidence type="ECO:0000313" key="9">
    <source>
        <dbReference type="EMBL" id="KXZ51644.1"/>
    </source>
</evidence>
<protein>
    <recommendedName>
        <fullName evidence="8">Protein kinase domain-containing protein</fullName>
    </recommendedName>
</protein>
<evidence type="ECO:0000256" key="5">
    <source>
        <dbReference type="PROSITE-ProRule" id="PRU10141"/>
    </source>
</evidence>
<feature type="domain" description="Protein kinase" evidence="8">
    <location>
        <begin position="10"/>
        <end position="234"/>
    </location>
</feature>
<evidence type="ECO:0000256" key="1">
    <source>
        <dbReference type="ARBA" id="ARBA00022679"/>
    </source>
</evidence>
<keyword evidence="6" id="KW-0723">Serine/threonine-protein kinase</keyword>
<dbReference type="Proteomes" id="UP000075714">
    <property type="component" value="Unassembled WGS sequence"/>
</dbReference>
<dbReference type="Pfam" id="PF00069">
    <property type="entry name" value="Pkinase"/>
    <property type="match status" value="1"/>
</dbReference>
<dbReference type="OrthoDB" id="547759at2759"/>
<proteinExistence type="inferred from homology"/>
<evidence type="ECO:0000256" key="6">
    <source>
        <dbReference type="RuleBase" id="RU000304"/>
    </source>
</evidence>
<evidence type="ECO:0000256" key="3">
    <source>
        <dbReference type="ARBA" id="ARBA00022777"/>
    </source>
</evidence>
<dbReference type="InterPro" id="IPR000719">
    <property type="entry name" value="Prot_kinase_dom"/>
</dbReference>
<evidence type="ECO:0000256" key="7">
    <source>
        <dbReference type="SAM" id="MobiDB-lite"/>
    </source>
</evidence>
<dbReference type="EMBL" id="LSYV01000013">
    <property type="protein sequence ID" value="KXZ51644.1"/>
    <property type="molecule type" value="Genomic_DNA"/>
</dbReference>
<dbReference type="InterPro" id="IPR051681">
    <property type="entry name" value="Ser/Thr_Kinases-Pseudokinases"/>
</dbReference>
<dbReference type="Gene3D" id="3.30.200.20">
    <property type="entry name" value="Phosphorylase Kinase, domain 1"/>
    <property type="match status" value="1"/>
</dbReference>